<dbReference type="SUPFAM" id="SSF51905">
    <property type="entry name" value="FAD/NAD(P)-binding domain"/>
    <property type="match status" value="1"/>
</dbReference>
<comment type="similarity">
    <text evidence="2">Belongs to the tryptophan 2-monooxygenase family.</text>
</comment>
<feature type="domain" description="Amine oxidase" evidence="7">
    <location>
        <begin position="60"/>
        <end position="511"/>
    </location>
</feature>
<gene>
    <name evidence="8" type="ORF">SAMN05443244_3009</name>
</gene>
<dbReference type="EC" id="1.13.12.3" evidence="3"/>
<dbReference type="InterPro" id="IPR050281">
    <property type="entry name" value="Flavin_monoamine_oxidase"/>
</dbReference>
<evidence type="ECO:0000256" key="5">
    <source>
        <dbReference type="ARBA" id="ARBA00023070"/>
    </source>
</evidence>
<dbReference type="InterPro" id="IPR006311">
    <property type="entry name" value="TAT_signal"/>
</dbReference>
<evidence type="ECO:0000256" key="3">
    <source>
        <dbReference type="ARBA" id="ARBA00012535"/>
    </source>
</evidence>
<keyword evidence="5" id="KW-0073">Auxin biosynthesis</keyword>
<proteinExistence type="inferred from homology"/>
<dbReference type="InterPro" id="IPR002937">
    <property type="entry name" value="Amino_oxidase"/>
</dbReference>
<reference evidence="8 9" key="1">
    <citation type="submission" date="2016-10" db="EMBL/GenBank/DDBJ databases">
        <authorList>
            <person name="de Groot N.N."/>
        </authorList>
    </citation>
    <scope>NUCLEOTIDE SEQUENCE [LARGE SCALE GENOMIC DNA]</scope>
    <source>
        <strain evidence="8 9">AB35.6</strain>
    </source>
</reference>
<dbReference type="GO" id="GO:0050361">
    <property type="term" value="F:tryptophan 2-monooxygenase activity"/>
    <property type="evidence" value="ECO:0007669"/>
    <property type="project" value="UniProtKB-EC"/>
</dbReference>
<comment type="catalytic activity">
    <reaction evidence="6">
        <text>L-tryptophan + O2 = indole-3-acetamide + CO2 + H2O</text>
        <dbReference type="Rhea" id="RHEA:16165"/>
        <dbReference type="ChEBI" id="CHEBI:15377"/>
        <dbReference type="ChEBI" id="CHEBI:15379"/>
        <dbReference type="ChEBI" id="CHEBI:16031"/>
        <dbReference type="ChEBI" id="CHEBI:16526"/>
        <dbReference type="ChEBI" id="CHEBI:57912"/>
        <dbReference type="EC" id="1.13.12.3"/>
    </reaction>
</comment>
<evidence type="ECO:0000313" key="8">
    <source>
        <dbReference type="EMBL" id="SEC24944.1"/>
    </source>
</evidence>
<dbReference type="EMBL" id="FNSD01000001">
    <property type="protein sequence ID" value="SEC24944.1"/>
    <property type="molecule type" value="Genomic_DNA"/>
</dbReference>
<protein>
    <recommendedName>
        <fullName evidence="4">Tryptophan 2-monooxygenase</fullName>
        <ecNumber evidence="3">1.13.12.3</ecNumber>
    </recommendedName>
</protein>
<evidence type="ECO:0000259" key="7">
    <source>
        <dbReference type="Pfam" id="PF01593"/>
    </source>
</evidence>
<dbReference type="OrthoDB" id="25353at2"/>
<dbReference type="RefSeq" id="WP_074654756.1">
    <property type="nucleotide sequence ID" value="NZ_FNSD01000001.1"/>
</dbReference>
<evidence type="ECO:0000313" key="9">
    <source>
        <dbReference type="Proteomes" id="UP000182409"/>
    </source>
</evidence>
<accession>A0A1H4QZK5</accession>
<evidence type="ECO:0000256" key="2">
    <source>
        <dbReference type="ARBA" id="ARBA00005833"/>
    </source>
</evidence>
<dbReference type="Proteomes" id="UP000182409">
    <property type="component" value="Unassembled WGS sequence"/>
</dbReference>
<organism evidence="8 9">
    <name type="scientific">Terriglobus roseus</name>
    <dbReference type="NCBI Taxonomy" id="392734"/>
    <lineage>
        <taxon>Bacteria</taxon>
        <taxon>Pseudomonadati</taxon>
        <taxon>Acidobacteriota</taxon>
        <taxon>Terriglobia</taxon>
        <taxon>Terriglobales</taxon>
        <taxon>Acidobacteriaceae</taxon>
        <taxon>Terriglobus</taxon>
    </lineage>
</organism>
<dbReference type="Gene3D" id="3.50.50.60">
    <property type="entry name" value="FAD/NAD(P)-binding domain"/>
    <property type="match status" value="1"/>
</dbReference>
<dbReference type="SUPFAM" id="SSF54373">
    <property type="entry name" value="FAD-linked reductases, C-terminal domain"/>
    <property type="match status" value="1"/>
</dbReference>
<dbReference type="Pfam" id="PF01593">
    <property type="entry name" value="Amino_oxidase"/>
    <property type="match status" value="1"/>
</dbReference>
<dbReference type="PROSITE" id="PS51318">
    <property type="entry name" value="TAT"/>
    <property type="match status" value="1"/>
</dbReference>
<dbReference type="PANTHER" id="PTHR10742:SF410">
    <property type="entry name" value="LYSINE-SPECIFIC HISTONE DEMETHYLASE 2"/>
    <property type="match status" value="1"/>
</dbReference>
<evidence type="ECO:0000256" key="6">
    <source>
        <dbReference type="ARBA" id="ARBA00047321"/>
    </source>
</evidence>
<evidence type="ECO:0000256" key="1">
    <source>
        <dbReference type="ARBA" id="ARBA00004814"/>
    </source>
</evidence>
<dbReference type="InterPro" id="IPR036188">
    <property type="entry name" value="FAD/NAD-bd_sf"/>
</dbReference>
<dbReference type="PANTHER" id="PTHR10742">
    <property type="entry name" value="FLAVIN MONOAMINE OXIDASE"/>
    <property type="match status" value="1"/>
</dbReference>
<dbReference type="Gene3D" id="1.20.1440.240">
    <property type="match status" value="1"/>
</dbReference>
<sequence length="532" mass="58408">MSISRRNFLMRVGQAGGYSAAFATMQALGMFPMKAQEVKPIAAAPGSGKGVSVVVAGGGISGLTTAYELRKLGYNVTLLEARNRPGGRNWSARNGTVVEFIDGTKQTCNWETGNYQNLGPGRLPSVHTTILGYCRELGVPLEVEINTSRSTLLQNDAANDGKPVVQRKAINDTRGHVSELLSKAIKGGALDQQLTKEDKDRMNAFLRTYGALGLDGKYHGSDRAGFKVYPGAGDQVAINQEPMEMHTLLDANFWAGILYEEAWDWQATMMQPVGGMDRIPYAFARELDKTKTIIYNAPITGFKRTGANKGVEVTYMQAGKEKVIKADYMVNCMPLPIIKKMKQDLSPAYMDSINGATYAASYKLAWESRRFWEQDYQIYGGLSFRAPGPTTVIWYPSANLMAPKGILVTGYEDEMIFGWDKLSMDEKFATAKKQLEKIHPGHSQELTKPLICMWRHIPYNEGSWIRGYGGGDKGYNTLLQPDGPIFFAGDHTTHVVGWQEGAALSGRRVVGLISDHVKSARLAGDAFGAVEA</sequence>
<comment type="pathway">
    <text evidence="1">Plant hormone metabolism; auxin biosynthesis.</text>
</comment>
<evidence type="ECO:0000256" key="4">
    <source>
        <dbReference type="ARBA" id="ARBA00017871"/>
    </source>
</evidence>
<dbReference type="GO" id="GO:0009851">
    <property type="term" value="P:auxin biosynthetic process"/>
    <property type="evidence" value="ECO:0007669"/>
    <property type="project" value="UniProtKB-KW"/>
</dbReference>
<name>A0A1H4QZK5_9BACT</name>
<dbReference type="AlphaFoldDB" id="A0A1H4QZK5"/>
<dbReference type="Gene3D" id="3.90.660.10">
    <property type="match status" value="1"/>
</dbReference>